<dbReference type="PANTHER" id="PTHR10352">
    <property type="entry name" value="EUKARYOTIC TRANSLATION INITIATION FACTOR 3 SUBUNIT G"/>
    <property type="match status" value="1"/>
</dbReference>
<gene>
    <name evidence="12" type="ORF">UCREL1_953</name>
</gene>
<feature type="domain" description="RRM" evidence="11">
    <location>
        <begin position="326"/>
        <end position="404"/>
    </location>
</feature>
<dbReference type="GO" id="GO:0030686">
    <property type="term" value="C:90S preribosome"/>
    <property type="evidence" value="ECO:0007669"/>
    <property type="project" value="EnsemblFungi"/>
</dbReference>
<evidence type="ECO:0000313" key="12">
    <source>
        <dbReference type="EMBL" id="EMR72001.1"/>
    </source>
</evidence>
<dbReference type="STRING" id="1287681.M7TQ17"/>
<evidence type="ECO:0000256" key="2">
    <source>
        <dbReference type="ARBA" id="ARBA00008033"/>
    </source>
</evidence>
<dbReference type="GO" id="GO:0032040">
    <property type="term" value="C:small-subunit processome"/>
    <property type="evidence" value="ECO:0007669"/>
    <property type="project" value="EnsemblFungi"/>
</dbReference>
<feature type="region of interest" description="Disordered" evidence="10">
    <location>
        <begin position="92"/>
        <end position="127"/>
    </location>
</feature>
<feature type="domain" description="RRM" evidence="11">
    <location>
        <begin position="4"/>
        <end position="76"/>
    </location>
</feature>
<evidence type="ECO:0000313" key="13">
    <source>
        <dbReference type="Proteomes" id="UP000012174"/>
    </source>
</evidence>
<reference evidence="13" key="1">
    <citation type="journal article" date="2013" name="Genome Announc.">
        <title>Draft genome sequence of the grapevine dieback fungus Eutypa lata UCR-EL1.</title>
        <authorList>
            <person name="Blanco-Ulate B."/>
            <person name="Rolshausen P.E."/>
            <person name="Cantu D."/>
        </authorList>
    </citation>
    <scope>NUCLEOTIDE SEQUENCE [LARGE SCALE GENOMIC DNA]</scope>
    <source>
        <strain evidence="13">UCR-EL1</strain>
    </source>
</reference>
<dbReference type="InterPro" id="IPR000504">
    <property type="entry name" value="RRM_dom"/>
</dbReference>
<keyword evidence="5" id="KW-0677">Repeat</keyword>
<keyword evidence="4" id="KW-0698">rRNA processing</keyword>
<dbReference type="HOGENOM" id="CLU_008479_0_0_1"/>
<evidence type="ECO:0000256" key="3">
    <source>
        <dbReference type="ARBA" id="ARBA00013428"/>
    </source>
</evidence>
<dbReference type="FunFam" id="3.30.70.330:FF:000247">
    <property type="entry name" value="Multiple RNA-binding domain-containing protein 1"/>
    <property type="match status" value="1"/>
</dbReference>
<name>M7TQ17_EUTLA</name>
<dbReference type="FunFam" id="3.30.70.330:FF:000459">
    <property type="entry name" value="Multiple RNA-binding domain-containing protein 1"/>
    <property type="match status" value="1"/>
</dbReference>
<dbReference type="OMA" id="NPKVYVD"/>
<feature type="region of interest" description="Disordered" evidence="10">
    <location>
        <begin position="702"/>
        <end position="725"/>
    </location>
</feature>
<feature type="compositionally biased region" description="Basic and acidic residues" evidence="10">
    <location>
        <begin position="702"/>
        <end position="721"/>
    </location>
</feature>
<dbReference type="Proteomes" id="UP000012174">
    <property type="component" value="Unassembled WGS sequence"/>
</dbReference>
<accession>M7TQ17</accession>
<dbReference type="PROSITE" id="PS50102">
    <property type="entry name" value="RRM"/>
    <property type="match status" value="5"/>
</dbReference>
<dbReference type="OrthoDB" id="439639at2759"/>
<comment type="similarity">
    <text evidence="2">Belongs to the RRM MRD1 family.</text>
</comment>
<dbReference type="GO" id="GO:0034462">
    <property type="term" value="P:small-subunit processome assembly"/>
    <property type="evidence" value="ECO:0007669"/>
    <property type="project" value="EnsemblFungi"/>
</dbReference>
<dbReference type="GO" id="GO:0042134">
    <property type="term" value="F:rRNA primary transcript binding"/>
    <property type="evidence" value="ECO:0007669"/>
    <property type="project" value="EnsemblFungi"/>
</dbReference>
<feature type="region of interest" description="Disordered" evidence="10">
    <location>
        <begin position="163"/>
        <end position="204"/>
    </location>
</feature>
<dbReference type="InterPro" id="IPR034482">
    <property type="entry name" value="Mrd1_RRM3"/>
</dbReference>
<evidence type="ECO:0000256" key="10">
    <source>
        <dbReference type="SAM" id="MobiDB-lite"/>
    </source>
</evidence>
<dbReference type="eggNOG" id="KOG0110">
    <property type="taxonomic scope" value="Eukaryota"/>
</dbReference>
<evidence type="ECO:0000256" key="9">
    <source>
        <dbReference type="PROSITE-ProRule" id="PRU00176"/>
    </source>
</evidence>
<proteinExistence type="inferred from homology"/>
<dbReference type="InterPro" id="IPR035979">
    <property type="entry name" value="RBD_domain_sf"/>
</dbReference>
<feature type="compositionally biased region" description="Basic and acidic residues" evidence="10">
    <location>
        <begin position="118"/>
        <end position="127"/>
    </location>
</feature>
<keyword evidence="13" id="KW-1185">Reference proteome</keyword>
<dbReference type="AlphaFoldDB" id="M7TQ17"/>
<sequence>METSRVFVKGLPPTINEVTFRKHFDFAGHVTDIKLIPHRRIGYVGYRSPEEAAKAVKRLNRSYIRMSKISVEPAKPVADPSLNKVKAASNNVPVTTIPSNQDSTTTDAVSQNIKKRKREEPDESDPKLQEFLGVMLPGSSASKIHNDAVDGADERPSKMAAVALAENESDDEYELVPTRQQREPRRENQDPGTMPPKDFSIQNNEAQGLNGRNIENEPLVAEETNTELHDESTPTAAISTVPATDDDWLRSRTNRLLDLVDDENIPTAIPSRPAQTALPPTAAQEAPITEGVDGESHLVPMDVEKPPKSEAEGSEDETLVSIRKTSRLFVRNLPYSATEDDLRKHFEQYGSIEEVHVPTGTEGNNNKGFAFVSFSDPEAAVIAFQSADGHSFQGRLLHALPATVKRQQELDEFAISKLPLKEQKLLKKKAKAATERFNWNSLYMSQDAVVASVSARLGISKSELLDPHSSDAAVKQAIAETSVIQESKNFFAKHGVDLDAFKSGPRGDTVILIKNFPYGTTVDEIRSLFEEHGQVLRVLMPPTGTIAITQFAHANEAKTAFTKLAYRRLKSSILFLEKGPKNLFINDEQQVPSKTDTPVSAEKLSVSELLEREDTSTDQGPTSSLHVKNLSFKTTSAELAAAFQKLEGFKSARVKTKTDPKKPGQTLSMGFGFIEWRDKSSAEAAMNVMDGYVLHGHKLEVKSSHRGRDAAEERRQEDNAKKAAGQRTKIIIKNLPFEATKKDIRTLFGTHGQLRAVRVPKKFNHTSKGYAFADFVTPREARNAMNALEGTHLLGRRLVLQFAEEEEIDPEEEIAKMQKKVGRQTNQVALQELAGRGRRKVTLGDDENEDGD</sequence>
<evidence type="ECO:0000256" key="5">
    <source>
        <dbReference type="ARBA" id="ARBA00022737"/>
    </source>
</evidence>
<dbReference type="InterPro" id="IPR012677">
    <property type="entry name" value="Nucleotide-bd_a/b_plait_sf"/>
</dbReference>
<feature type="domain" description="RRM" evidence="11">
    <location>
        <begin position="623"/>
        <end position="706"/>
    </location>
</feature>
<dbReference type="GO" id="GO:0000472">
    <property type="term" value="P:endonucleolytic cleavage to generate mature 5'-end of SSU-rRNA from (SSU-rRNA, 5.8S rRNA, LSU-rRNA)"/>
    <property type="evidence" value="ECO:0007669"/>
    <property type="project" value="EnsemblFungi"/>
</dbReference>
<comment type="subcellular location">
    <subcellularLocation>
        <location evidence="1">Nucleus</location>
    </subcellularLocation>
</comment>
<keyword evidence="6 9" id="KW-0694">RNA-binding</keyword>
<keyword evidence="7" id="KW-0539">Nucleus</keyword>
<dbReference type="CDD" id="cd12568">
    <property type="entry name" value="RRM3_MRD1"/>
    <property type="match status" value="1"/>
</dbReference>
<evidence type="ECO:0000256" key="4">
    <source>
        <dbReference type="ARBA" id="ARBA00022552"/>
    </source>
</evidence>
<evidence type="ECO:0000259" key="11">
    <source>
        <dbReference type="PROSITE" id="PS50102"/>
    </source>
</evidence>
<dbReference type="GO" id="GO:0000447">
    <property type="term" value="P:endonucleolytic cleavage in ITS1 to separate SSU-rRNA from 5.8S rRNA and LSU-rRNA from tricistronic rRNA transcript (SSU-rRNA, 5.8S rRNA, LSU-rRNA)"/>
    <property type="evidence" value="ECO:0007669"/>
    <property type="project" value="EnsemblFungi"/>
</dbReference>
<dbReference type="Pfam" id="PF00076">
    <property type="entry name" value="RRM_1"/>
    <property type="match status" value="5"/>
</dbReference>
<dbReference type="Gene3D" id="3.30.70.330">
    <property type="match status" value="5"/>
</dbReference>
<evidence type="ECO:0000256" key="6">
    <source>
        <dbReference type="ARBA" id="ARBA00022884"/>
    </source>
</evidence>
<dbReference type="GO" id="GO:0000480">
    <property type="term" value="P:endonucleolytic cleavage in 5'-ETS of tricistronic rRNA transcript (SSU-rRNA, 5.8S rRNA, LSU-rRNA)"/>
    <property type="evidence" value="ECO:0007669"/>
    <property type="project" value="EnsemblFungi"/>
</dbReference>
<feature type="compositionally biased region" description="Basic and acidic residues" evidence="10">
    <location>
        <begin position="302"/>
        <end position="311"/>
    </location>
</feature>
<feature type="region of interest" description="Disordered" evidence="10">
    <location>
        <begin position="830"/>
        <end position="852"/>
    </location>
</feature>
<feature type="compositionally biased region" description="Polar residues" evidence="10">
    <location>
        <begin position="92"/>
        <end position="112"/>
    </location>
</feature>
<evidence type="ECO:0000256" key="1">
    <source>
        <dbReference type="ARBA" id="ARBA00004123"/>
    </source>
</evidence>
<dbReference type="SMART" id="SM00360">
    <property type="entry name" value="RRM"/>
    <property type="match status" value="5"/>
</dbReference>
<dbReference type="EMBL" id="KB705547">
    <property type="protein sequence ID" value="EMR72001.1"/>
    <property type="molecule type" value="Genomic_DNA"/>
</dbReference>
<evidence type="ECO:0000256" key="7">
    <source>
        <dbReference type="ARBA" id="ARBA00023242"/>
    </source>
</evidence>
<dbReference type="KEGG" id="ela:UCREL1_953"/>
<evidence type="ECO:0000256" key="8">
    <source>
        <dbReference type="ARBA" id="ARBA00023274"/>
    </source>
</evidence>
<keyword evidence="8" id="KW-0687">Ribonucleoprotein</keyword>
<organism evidence="12 13">
    <name type="scientific">Eutypa lata (strain UCR-EL1)</name>
    <name type="common">Grapevine dieback disease fungus</name>
    <name type="synonym">Eutypa armeniacae</name>
    <dbReference type="NCBI Taxonomy" id="1287681"/>
    <lineage>
        <taxon>Eukaryota</taxon>
        <taxon>Fungi</taxon>
        <taxon>Dikarya</taxon>
        <taxon>Ascomycota</taxon>
        <taxon>Pezizomycotina</taxon>
        <taxon>Sordariomycetes</taxon>
        <taxon>Xylariomycetidae</taxon>
        <taxon>Xylariales</taxon>
        <taxon>Diatrypaceae</taxon>
        <taxon>Eutypa</taxon>
    </lineage>
</organism>
<dbReference type="SUPFAM" id="SSF54928">
    <property type="entry name" value="RNA-binding domain, RBD"/>
    <property type="match status" value="3"/>
</dbReference>
<feature type="domain" description="RRM" evidence="11">
    <location>
        <begin position="728"/>
        <end position="805"/>
    </location>
</feature>
<protein>
    <recommendedName>
        <fullName evidence="3">Multiple RNA-binding domain-containing protein 1</fullName>
    </recommendedName>
</protein>
<feature type="region of interest" description="Disordered" evidence="10">
    <location>
        <begin position="291"/>
        <end position="318"/>
    </location>
</feature>
<feature type="compositionally biased region" description="Basic and acidic residues" evidence="10">
    <location>
        <begin position="180"/>
        <end position="189"/>
    </location>
</feature>
<feature type="domain" description="RRM" evidence="11">
    <location>
        <begin position="509"/>
        <end position="590"/>
    </location>
</feature>